<evidence type="ECO:0000313" key="5">
    <source>
        <dbReference type="Proteomes" id="UP000302139"/>
    </source>
</evidence>
<reference evidence="2 5" key="2">
    <citation type="submission" date="2019-04" db="EMBL/GenBank/DDBJ databases">
        <title>Draft genome sequences of Streptomyces avermitilis NBRC 14893.</title>
        <authorList>
            <person name="Komaki H."/>
            <person name="Tamura T."/>
            <person name="Hosoyama A."/>
        </authorList>
    </citation>
    <scope>NUCLEOTIDE SEQUENCE [LARGE SCALE GENOMIC DNA]</scope>
    <source>
        <strain evidence="2 5">NBRC 14893</strain>
    </source>
</reference>
<gene>
    <name evidence="2" type="ORF">SAV14893_091460</name>
    <name evidence="3" type="ORF">SAV31267_094970</name>
</gene>
<evidence type="ECO:0000313" key="2">
    <source>
        <dbReference type="EMBL" id="GDY69753.1"/>
    </source>
</evidence>
<organism evidence="3 4">
    <name type="scientific">Streptomyces avermitilis</name>
    <dbReference type="NCBI Taxonomy" id="33903"/>
    <lineage>
        <taxon>Bacteria</taxon>
        <taxon>Bacillati</taxon>
        <taxon>Actinomycetota</taxon>
        <taxon>Actinomycetes</taxon>
        <taxon>Kitasatosporales</taxon>
        <taxon>Streptomycetaceae</taxon>
        <taxon>Streptomyces</taxon>
    </lineage>
</organism>
<feature type="region of interest" description="Disordered" evidence="1">
    <location>
        <begin position="1"/>
        <end position="38"/>
    </location>
</feature>
<dbReference type="AlphaFoldDB" id="A0A4D4N645"/>
<reference evidence="3 4" key="1">
    <citation type="submission" date="2019-04" db="EMBL/GenBank/DDBJ databases">
        <title>Draft genome sequences of Streptomyces avermitilis ATCC 31267.</title>
        <authorList>
            <person name="Komaki H."/>
            <person name="Tamura T."/>
            <person name="Hosoyama A."/>
        </authorList>
    </citation>
    <scope>NUCLEOTIDE SEQUENCE [LARGE SCALE GENOMIC DNA]</scope>
    <source>
        <strain evidence="3 4">ATCC 31267</strain>
    </source>
</reference>
<comment type="caution">
    <text evidence="3">The sequence shown here is derived from an EMBL/GenBank/DDBJ whole genome shotgun (WGS) entry which is preliminary data.</text>
</comment>
<dbReference type="EMBL" id="BJHY01000002">
    <property type="protein sequence ID" value="GDY80012.1"/>
    <property type="molecule type" value="Genomic_DNA"/>
</dbReference>
<protein>
    <submittedName>
        <fullName evidence="3">Uncharacterized protein</fullName>
    </submittedName>
</protein>
<evidence type="ECO:0000313" key="3">
    <source>
        <dbReference type="EMBL" id="GDY80012.1"/>
    </source>
</evidence>
<dbReference type="EMBL" id="BJHX01000002">
    <property type="protein sequence ID" value="GDY69753.1"/>
    <property type="molecule type" value="Genomic_DNA"/>
</dbReference>
<evidence type="ECO:0000313" key="4">
    <source>
        <dbReference type="Proteomes" id="UP000299211"/>
    </source>
</evidence>
<dbReference type="Proteomes" id="UP000299211">
    <property type="component" value="Unassembled WGS sequence"/>
</dbReference>
<sequence length="69" mass="7451">MNRPPLTCSVSVPDTPEPTDAQSNRGPRRGGVAPTARGPLVLVPRGPIIIGRYCKVKHITVRSRWPAPV</sequence>
<accession>A0A4D4N645</accession>
<name>A0A4D4N645_STRAX</name>
<dbReference type="Proteomes" id="UP000302139">
    <property type="component" value="Unassembled WGS sequence"/>
</dbReference>
<proteinExistence type="predicted"/>
<evidence type="ECO:0000256" key="1">
    <source>
        <dbReference type="SAM" id="MobiDB-lite"/>
    </source>
</evidence>